<dbReference type="PANTHER" id="PTHR37317">
    <property type="entry name" value="BLR8090 PROTEIN"/>
    <property type="match status" value="1"/>
</dbReference>
<dbReference type="Proteomes" id="UP000284403">
    <property type="component" value="Unassembled WGS sequence"/>
</dbReference>
<gene>
    <name evidence="3" type="ORF">Tco025E_05972</name>
</gene>
<dbReference type="RefSeq" id="XP_029227005.1">
    <property type="nucleotide sequence ID" value="XM_029372862.1"/>
</dbReference>
<dbReference type="AlphaFoldDB" id="A0A3R7N0I3"/>
<evidence type="ECO:0000313" key="4">
    <source>
        <dbReference type="Proteomes" id="UP000284403"/>
    </source>
</evidence>
<comment type="caution">
    <text evidence="3">The sequence shown here is derived from an EMBL/GenBank/DDBJ whole genome shotgun (WGS) entry which is preliminary data.</text>
</comment>
<dbReference type="Pfam" id="PF14311">
    <property type="entry name" value="DUF4379"/>
    <property type="match status" value="3"/>
</dbReference>
<feature type="domain" description="Treble clef zinc finger" evidence="2">
    <location>
        <begin position="286"/>
        <end position="341"/>
    </location>
</feature>
<organism evidence="3 4">
    <name type="scientific">Trypanosoma conorhini</name>
    <dbReference type="NCBI Taxonomy" id="83891"/>
    <lineage>
        <taxon>Eukaryota</taxon>
        <taxon>Discoba</taxon>
        <taxon>Euglenozoa</taxon>
        <taxon>Kinetoplastea</taxon>
        <taxon>Metakinetoplastina</taxon>
        <taxon>Trypanosomatida</taxon>
        <taxon>Trypanosomatidae</taxon>
        <taxon>Trypanosoma</taxon>
    </lineage>
</organism>
<feature type="region of interest" description="Disordered" evidence="1">
    <location>
        <begin position="157"/>
        <end position="207"/>
    </location>
</feature>
<protein>
    <recommendedName>
        <fullName evidence="2">Treble clef zinc finger domain-containing protein</fullName>
    </recommendedName>
</protein>
<sequence>MRRVVRSWTLAPFAFAPAAALVAGSRTGLLSAASVTALPHGERTLSTALRCSSSTAAVPTTATKTRRGWKKPATSEDAVAVTSAREKQGRTRRRSGKTKFAEGAMEREEGDELGPGAVPDVGLDEAADGGQDMWGEEQQNLHDFNNGDEDEEAELILSRQQRPRRRGRRASSSAAPNEHALDGEDEADEEDRGASGGRSNAEDSVPALDVESRFLKDRFPDLAAEYDTEANQTPLEEVVVDSAQVASWKCVGCGFKWRSGVFVRTCLRTRCPLCEKERNPCLGGRLVQLWDHSLNDPCIDPKAVVASSNKSAYWRCPSCATSFQARIKDMVSDKAKCPSCSLLNLHADFSKDENGLLQEWHPLKNGDLQPSQVKPTDHTKLWWLCMACGHEWEATLAARLTRTRRAKGKECPVCHGKGRE</sequence>
<accession>A0A3R7N0I3</accession>
<evidence type="ECO:0000313" key="3">
    <source>
        <dbReference type="EMBL" id="RNF13996.1"/>
    </source>
</evidence>
<keyword evidence="4" id="KW-1185">Reference proteome</keyword>
<dbReference type="OrthoDB" id="248294at2759"/>
<dbReference type="InterPro" id="IPR025487">
    <property type="entry name" value="DUF4379"/>
</dbReference>
<reference evidence="3 4" key="1">
    <citation type="journal article" date="2018" name="BMC Genomics">
        <title>Genomic comparison of Trypanosoma conorhini and Trypanosoma rangeli to Trypanosoma cruzi strains of high and low virulence.</title>
        <authorList>
            <person name="Bradwell K.R."/>
            <person name="Koparde V.N."/>
            <person name="Matveyev A.V."/>
            <person name="Serrano M.G."/>
            <person name="Alves J.M."/>
            <person name="Parikh H."/>
            <person name="Huang B."/>
            <person name="Lee V."/>
            <person name="Espinosa-Alvarez O."/>
            <person name="Ortiz P.A."/>
            <person name="Costa-Martins A.G."/>
            <person name="Teixeira M.M."/>
            <person name="Buck G.A."/>
        </authorList>
    </citation>
    <scope>NUCLEOTIDE SEQUENCE [LARGE SCALE GENOMIC DNA]</scope>
    <source>
        <strain evidence="3 4">025E</strain>
    </source>
</reference>
<feature type="domain" description="Treble clef zinc finger" evidence="2">
    <location>
        <begin position="356"/>
        <end position="417"/>
    </location>
</feature>
<dbReference type="GeneID" id="40319583"/>
<evidence type="ECO:0000256" key="1">
    <source>
        <dbReference type="SAM" id="MobiDB-lite"/>
    </source>
</evidence>
<feature type="region of interest" description="Disordered" evidence="1">
    <location>
        <begin position="58"/>
        <end position="131"/>
    </location>
</feature>
<feature type="domain" description="Treble clef zinc finger" evidence="2">
    <location>
        <begin position="222"/>
        <end position="276"/>
    </location>
</feature>
<evidence type="ECO:0000259" key="2">
    <source>
        <dbReference type="Pfam" id="PF14311"/>
    </source>
</evidence>
<dbReference type="PANTHER" id="PTHR37317:SF6">
    <property type="entry name" value="ZINC-RIBBON DOMAIN-CONTAINING PROTEIN-RELATED"/>
    <property type="match status" value="1"/>
</dbReference>
<name>A0A3R7N0I3_9TRYP</name>
<proteinExistence type="predicted"/>
<dbReference type="EMBL" id="MKKU01000382">
    <property type="protein sequence ID" value="RNF13996.1"/>
    <property type="molecule type" value="Genomic_DNA"/>
</dbReference>